<dbReference type="InterPro" id="IPR000757">
    <property type="entry name" value="Beta-glucanase-like"/>
</dbReference>
<evidence type="ECO:0000256" key="5">
    <source>
        <dbReference type="ARBA" id="ARBA00023295"/>
    </source>
</evidence>
<dbReference type="PRINTS" id="PR00737">
    <property type="entry name" value="GLHYDRLASE16"/>
</dbReference>
<dbReference type="InterPro" id="IPR008264">
    <property type="entry name" value="Beta_glucanase"/>
</dbReference>
<dbReference type="InterPro" id="IPR008263">
    <property type="entry name" value="GH16_AS"/>
</dbReference>
<feature type="domain" description="GH16" evidence="7">
    <location>
        <begin position="31"/>
        <end position="227"/>
    </location>
</feature>
<dbReference type="Proteomes" id="UP001497444">
    <property type="component" value="Chromosome 19"/>
</dbReference>
<proteinExistence type="inferred from homology"/>
<keyword evidence="6" id="KW-0961">Cell wall biogenesis/degradation</keyword>
<evidence type="ECO:0000256" key="1">
    <source>
        <dbReference type="ARBA" id="ARBA00022679"/>
    </source>
</evidence>
<name>A0ABP0WKL6_9BRYO</name>
<comment type="similarity">
    <text evidence="6">Belongs to the glycosyl hydrolase 16 family.</text>
</comment>
<evidence type="ECO:0000256" key="4">
    <source>
        <dbReference type="ARBA" id="ARBA00023180"/>
    </source>
</evidence>
<comment type="PTM">
    <text evidence="6">Contains at least one intrachain disulfide bond essential for its enzymatic activity.</text>
</comment>
<dbReference type="Pfam" id="PF00722">
    <property type="entry name" value="Glyco_hydro_16"/>
    <property type="match status" value="1"/>
</dbReference>
<sequence>MRKVRMNYKYIYIHVLLSISLQLFESLTPLHLQPQISYSFASNYQIMWADDLIKVYDAGDTVEMALDQTSGSGFVSKNSYYYGNVEMKLKLVPGNSAGVVTAFYMSGKGDTRSELDFEFLGNKSGEPYQLQTNIYGQGVGGREQRVYLWFDPAAKYHSYSFLWNDHQVVFKVDSVPVRVLRKTEETAFMYPNQPMQVFSSIWDGSSWATRGGLDKIDWSQAPFITSCRKFELDACQDDSNILTTPNFSFECQAQLQSHWWGSTAATTLNSHERRKYKYVQENLLVYNYCTDTLRYPTIPPECLITPW</sequence>
<dbReference type="Pfam" id="PF06955">
    <property type="entry name" value="XET_C"/>
    <property type="match status" value="1"/>
</dbReference>
<evidence type="ECO:0000313" key="8">
    <source>
        <dbReference type="EMBL" id="CAK9267369.1"/>
    </source>
</evidence>
<evidence type="ECO:0000256" key="6">
    <source>
        <dbReference type="RuleBase" id="RU361120"/>
    </source>
</evidence>
<dbReference type="PIRSF" id="PIRSF005604">
    <property type="entry name" value="XET"/>
    <property type="match status" value="1"/>
</dbReference>
<dbReference type="SUPFAM" id="SSF49899">
    <property type="entry name" value="Concanavalin A-like lectins/glucanases"/>
    <property type="match status" value="1"/>
</dbReference>
<keyword evidence="6" id="KW-0134">Cell wall</keyword>
<keyword evidence="2 6" id="KW-0378">Hydrolase</keyword>
<dbReference type="InterPro" id="IPR010713">
    <property type="entry name" value="XET_C"/>
</dbReference>
<dbReference type="PANTHER" id="PTHR31062">
    <property type="entry name" value="XYLOGLUCAN ENDOTRANSGLUCOSYLASE/HYDROLASE PROTEIN 8-RELATED"/>
    <property type="match status" value="1"/>
</dbReference>
<keyword evidence="6" id="KW-0964">Secreted</keyword>
<dbReference type="InterPro" id="IPR016455">
    <property type="entry name" value="XTH"/>
</dbReference>
<keyword evidence="6" id="KW-0052">Apoplast</keyword>
<comment type="subcellular location">
    <subcellularLocation>
        <location evidence="6">Secreted</location>
        <location evidence="6">Cell wall</location>
    </subcellularLocation>
    <subcellularLocation>
        <location evidence="6">Secreted</location>
        <location evidence="6">Extracellular space</location>
        <location evidence="6">Apoplast</location>
    </subcellularLocation>
</comment>
<dbReference type="EC" id="2.4.1.207" evidence="6"/>
<evidence type="ECO:0000313" key="9">
    <source>
        <dbReference type="Proteomes" id="UP001497444"/>
    </source>
</evidence>
<keyword evidence="1 6" id="KW-0808">Transferase</keyword>
<keyword evidence="9" id="KW-1185">Reference proteome</keyword>
<evidence type="ECO:0000256" key="3">
    <source>
        <dbReference type="ARBA" id="ARBA00023157"/>
    </source>
</evidence>
<evidence type="ECO:0000259" key="7">
    <source>
        <dbReference type="PROSITE" id="PS51762"/>
    </source>
</evidence>
<gene>
    <name evidence="8" type="ORF">CSSPJE1EN1_LOCUS12847</name>
</gene>
<dbReference type="EMBL" id="OZ020114">
    <property type="protein sequence ID" value="CAK9267369.1"/>
    <property type="molecule type" value="Genomic_DNA"/>
</dbReference>
<dbReference type="CDD" id="cd02176">
    <property type="entry name" value="GH16_XET"/>
    <property type="match status" value="1"/>
</dbReference>
<dbReference type="PROSITE" id="PS01034">
    <property type="entry name" value="GH16_1"/>
    <property type="match status" value="1"/>
</dbReference>
<accession>A0ABP0WKL6</accession>
<keyword evidence="4" id="KW-0325">Glycoprotein</keyword>
<protein>
    <recommendedName>
        <fullName evidence="6">Xyloglucan endotransglucosylase/hydrolase</fullName>
        <ecNumber evidence="6">2.4.1.207</ecNumber>
    </recommendedName>
</protein>
<dbReference type="PROSITE" id="PS51762">
    <property type="entry name" value="GH16_2"/>
    <property type="match status" value="1"/>
</dbReference>
<dbReference type="Gene3D" id="2.60.120.200">
    <property type="match status" value="1"/>
</dbReference>
<dbReference type="InterPro" id="IPR013320">
    <property type="entry name" value="ConA-like_dom_sf"/>
</dbReference>
<dbReference type="InterPro" id="IPR044791">
    <property type="entry name" value="Beta-glucanase/XTH"/>
</dbReference>
<comment type="function">
    <text evidence="6">Catalyzes xyloglucan endohydrolysis (XEH) and/or endotransglycosylation (XET). Cleaves and religates xyloglucan polymers, an essential constituent of the primary cell wall, and thereby participates in cell wall construction of growing tissues.</text>
</comment>
<keyword evidence="3" id="KW-1015">Disulfide bond</keyword>
<evidence type="ECO:0000256" key="2">
    <source>
        <dbReference type="ARBA" id="ARBA00022801"/>
    </source>
</evidence>
<reference evidence="8" key="1">
    <citation type="submission" date="2024-02" db="EMBL/GenBank/DDBJ databases">
        <authorList>
            <consortium name="ELIXIR-Norway"/>
            <consortium name="Elixir Norway"/>
        </authorList>
    </citation>
    <scope>NUCLEOTIDE SEQUENCE</scope>
</reference>
<organism evidence="8 9">
    <name type="scientific">Sphagnum jensenii</name>
    <dbReference type="NCBI Taxonomy" id="128206"/>
    <lineage>
        <taxon>Eukaryota</taxon>
        <taxon>Viridiplantae</taxon>
        <taxon>Streptophyta</taxon>
        <taxon>Embryophyta</taxon>
        <taxon>Bryophyta</taxon>
        <taxon>Sphagnophytina</taxon>
        <taxon>Sphagnopsida</taxon>
        <taxon>Sphagnales</taxon>
        <taxon>Sphagnaceae</taxon>
        <taxon>Sphagnum</taxon>
    </lineage>
</organism>
<keyword evidence="5 6" id="KW-0326">Glycosidase</keyword>